<evidence type="ECO:0000313" key="2">
    <source>
        <dbReference type="Proteomes" id="UP001168877"/>
    </source>
</evidence>
<name>A0AA39SUA9_ACESA</name>
<organism evidence="1 2">
    <name type="scientific">Acer saccharum</name>
    <name type="common">Sugar maple</name>
    <dbReference type="NCBI Taxonomy" id="4024"/>
    <lineage>
        <taxon>Eukaryota</taxon>
        <taxon>Viridiplantae</taxon>
        <taxon>Streptophyta</taxon>
        <taxon>Embryophyta</taxon>
        <taxon>Tracheophyta</taxon>
        <taxon>Spermatophyta</taxon>
        <taxon>Magnoliopsida</taxon>
        <taxon>eudicotyledons</taxon>
        <taxon>Gunneridae</taxon>
        <taxon>Pentapetalae</taxon>
        <taxon>rosids</taxon>
        <taxon>malvids</taxon>
        <taxon>Sapindales</taxon>
        <taxon>Sapindaceae</taxon>
        <taxon>Hippocastanoideae</taxon>
        <taxon>Acereae</taxon>
        <taxon>Acer</taxon>
    </lineage>
</organism>
<evidence type="ECO:0000313" key="1">
    <source>
        <dbReference type="EMBL" id="KAK0595440.1"/>
    </source>
</evidence>
<dbReference type="EMBL" id="JAUESC010000004">
    <property type="protein sequence ID" value="KAK0595440.1"/>
    <property type="molecule type" value="Genomic_DNA"/>
</dbReference>
<keyword evidence="2" id="KW-1185">Reference proteome</keyword>
<sequence length="68" mass="7488">MVAANRMALRLNSKRNSFISGENLCCMDMNNGLCVSSLARASISIVAVWLGGVRTLCQARRMLENKKL</sequence>
<gene>
    <name evidence="1" type="ORF">LWI29_006666</name>
</gene>
<protein>
    <submittedName>
        <fullName evidence="1">Uncharacterized protein</fullName>
    </submittedName>
</protein>
<dbReference type="AlphaFoldDB" id="A0AA39SUA9"/>
<reference evidence="1" key="2">
    <citation type="submission" date="2023-06" db="EMBL/GenBank/DDBJ databases">
        <authorList>
            <person name="Swenson N.G."/>
            <person name="Wegrzyn J.L."/>
            <person name="Mcevoy S.L."/>
        </authorList>
    </citation>
    <scope>NUCLEOTIDE SEQUENCE</scope>
    <source>
        <strain evidence="1">NS2018</strain>
        <tissue evidence="1">Leaf</tissue>
    </source>
</reference>
<dbReference type="Proteomes" id="UP001168877">
    <property type="component" value="Unassembled WGS sequence"/>
</dbReference>
<proteinExistence type="predicted"/>
<reference evidence="1" key="1">
    <citation type="journal article" date="2022" name="Plant J.">
        <title>Strategies of tolerance reflected in two North American maple genomes.</title>
        <authorList>
            <person name="McEvoy S.L."/>
            <person name="Sezen U.U."/>
            <person name="Trouern-Trend A."/>
            <person name="McMahon S.M."/>
            <person name="Schaberg P.G."/>
            <person name="Yang J."/>
            <person name="Wegrzyn J.L."/>
            <person name="Swenson N.G."/>
        </authorList>
    </citation>
    <scope>NUCLEOTIDE SEQUENCE</scope>
    <source>
        <strain evidence="1">NS2018</strain>
    </source>
</reference>
<accession>A0AA39SUA9</accession>
<comment type="caution">
    <text evidence="1">The sequence shown here is derived from an EMBL/GenBank/DDBJ whole genome shotgun (WGS) entry which is preliminary data.</text>
</comment>